<dbReference type="AlphaFoldDB" id="K3WKW7"/>
<dbReference type="VEuPathDB" id="FungiDB:PYU1_G005598"/>
<reference evidence="2" key="3">
    <citation type="submission" date="2015-02" db="UniProtKB">
        <authorList>
            <consortium name="EnsemblProtists"/>
        </authorList>
    </citation>
    <scope>IDENTIFICATION</scope>
    <source>
        <strain evidence="2">DAOM BR144</strain>
    </source>
</reference>
<keyword evidence="3" id="KW-1185">Reference proteome</keyword>
<evidence type="ECO:0000313" key="2">
    <source>
        <dbReference type="EnsemblProtists" id="PYU1_T005609"/>
    </source>
</evidence>
<dbReference type="PANTHER" id="PTHR21343:SF10">
    <property type="entry name" value="DRTGG DOMAIN-CONTAINING PROTEIN"/>
    <property type="match status" value="1"/>
</dbReference>
<evidence type="ECO:0000256" key="1">
    <source>
        <dbReference type="ARBA" id="ARBA00022962"/>
    </source>
</evidence>
<sequence>PPEGETVLEGKAAIAEWVKTLLETRLAVQRDGGGHVNSAYVAPINSEVSISGVDEKAGDDDQPIRIFVSGDRSQVGKSTVCLGLVGSLLRHGFAPSEIGYIKPATQCEAPQLITKFCRHHGITCCDIGPIVFYSGFTREYLKGNTEPADVLLAKAKAKVDEVGRGKKVVVVDGVGYPAVGSICGVSNAAVAR</sequence>
<evidence type="ECO:0008006" key="4">
    <source>
        <dbReference type="Google" id="ProtNLM"/>
    </source>
</evidence>
<dbReference type="Proteomes" id="UP000019132">
    <property type="component" value="Unassembled WGS sequence"/>
</dbReference>
<reference evidence="3" key="1">
    <citation type="journal article" date="2010" name="Genome Biol.">
        <title>Genome sequence of the necrotrophic plant pathogen Pythium ultimum reveals original pathogenicity mechanisms and effector repertoire.</title>
        <authorList>
            <person name="Levesque C.A."/>
            <person name="Brouwer H."/>
            <person name="Cano L."/>
            <person name="Hamilton J.P."/>
            <person name="Holt C."/>
            <person name="Huitema E."/>
            <person name="Raffaele S."/>
            <person name="Robideau G.P."/>
            <person name="Thines M."/>
            <person name="Win J."/>
            <person name="Zerillo M.M."/>
            <person name="Beakes G.W."/>
            <person name="Boore J.L."/>
            <person name="Busam D."/>
            <person name="Dumas B."/>
            <person name="Ferriera S."/>
            <person name="Fuerstenberg S.I."/>
            <person name="Gachon C.M."/>
            <person name="Gaulin E."/>
            <person name="Govers F."/>
            <person name="Grenville-Briggs L."/>
            <person name="Horner N."/>
            <person name="Hostetler J."/>
            <person name="Jiang R.H."/>
            <person name="Johnson J."/>
            <person name="Krajaejun T."/>
            <person name="Lin H."/>
            <person name="Meijer H.J."/>
            <person name="Moore B."/>
            <person name="Morris P."/>
            <person name="Phuntmart V."/>
            <person name="Puiu D."/>
            <person name="Shetty J."/>
            <person name="Stajich J.E."/>
            <person name="Tripathy S."/>
            <person name="Wawra S."/>
            <person name="van West P."/>
            <person name="Whitty B.R."/>
            <person name="Coutinho P.M."/>
            <person name="Henrissat B."/>
            <person name="Martin F."/>
            <person name="Thomas P.D."/>
            <person name="Tyler B.M."/>
            <person name="De Vries R.P."/>
            <person name="Kamoun S."/>
            <person name="Yandell M."/>
            <person name="Tisserat N."/>
            <person name="Buell C.R."/>
        </authorList>
    </citation>
    <scope>NUCLEOTIDE SEQUENCE</scope>
    <source>
        <strain evidence="3">DAOM:BR144</strain>
    </source>
</reference>
<name>K3WKW7_GLOUD</name>
<reference evidence="3" key="2">
    <citation type="submission" date="2010-04" db="EMBL/GenBank/DDBJ databases">
        <authorList>
            <person name="Buell R."/>
            <person name="Hamilton J."/>
            <person name="Hostetler J."/>
        </authorList>
    </citation>
    <scope>NUCLEOTIDE SEQUENCE [LARGE SCALE GENOMIC DNA]</scope>
    <source>
        <strain evidence="3">DAOM:BR144</strain>
    </source>
</reference>
<dbReference type="PANTHER" id="PTHR21343">
    <property type="entry name" value="DETHIOBIOTIN SYNTHETASE"/>
    <property type="match status" value="1"/>
</dbReference>
<dbReference type="Gene3D" id="3.40.50.300">
    <property type="entry name" value="P-loop containing nucleotide triphosphate hydrolases"/>
    <property type="match status" value="1"/>
</dbReference>
<organism evidence="2 3">
    <name type="scientific">Globisporangium ultimum (strain ATCC 200006 / CBS 805.95 / DAOM BR144)</name>
    <name type="common">Pythium ultimum</name>
    <dbReference type="NCBI Taxonomy" id="431595"/>
    <lineage>
        <taxon>Eukaryota</taxon>
        <taxon>Sar</taxon>
        <taxon>Stramenopiles</taxon>
        <taxon>Oomycota</taxon>
        <taxon>Peronosporomycetes</taxon>
        <taxon>Pythiales</taxon>
        <taxon>Pythiaceae</taxon>
        <taxon>Globisporangium</taxon>
    </lineage>
</organism>
<dbReference type="InParanoid" id="K3WKW7"/>
<proteinExistence type="predicted"/>
<dbReference type="eggNOG" id="ENOG502RX19">
    <property type="taxonomic scope" value="Eukaryota"/>
</dbReference>
<dbReference type="EnsemblProtists" id="PYU1_T005609">
    <property type="protein sequence ID" value="PYU1_T005609"/>
    <property type="gene ID" value="PYU1_G005598"/>
</dbReference>
<keyword evidence="1" id="KW-0315">Glutamine amidotransferase</keyword>
<dbReference type="InterPro" id="IPR027417">
    <property type="entry name" value="P-loop_NTPase"/>
</dbReference>
<dbReference type="EMBL" id="GL376573">
    <property type="status" value="NOT_ANNOTATED_CDS"/>
    <property type="molecule type" value="Genomic_DNA"/>
</dbReference>
<dbReference type="HOGENOM" id="CLU_1418610_0_0_1"/>
<protein>
    <recommendedName>
        <fullName evidence="4">DRTGG domain-containing protein</fullName>
    </recommendedName>
</protein>
<evidence type="ECO:0000313" key="3">
    <source>
        <dbReference type="Proteomes" id="UP000019132"/>
    </source>
</evidence>
<dbReference type="SUPFAM" id="SSF52540">
    <property type="entry name" value="P-loop containing nucleoside triphosphate hydrolases"/>
    <property type="match status" value="1"/>
</dbReference>
<accession>K3WKW7</accession>